<keyword evidence="4" id="KW-1185">Reference proteome</keyword>
<proteinExistence type="predicted"/>
<dbReference type="SMART" id="SM00228">
    <property type="entry name" value="PDZ"/>
    <property type="match status" value="1"/>
</dbReference>
<dbReference type="GO" id="GO:0030160">
    <property type="term" value="F:synaptic receptor adaptor activity"/>
    <property type="evidence" value="ECO:0007669"/>
    <property type="project" value="TreeGrafter"/>
</dbReference>
<name>A0A212CD57_CEREH</name>
<feature type="region of interest" description="Disordered" evidence="1">
    <location>
        <begin position="169"/>
        <end position="266"/>
    </location>
</feature>
<dbReference type="CDD" id="cd06746">
    <property type="entry name" value="PDZ_SHANK1_3-like"/>
    <property type="match status" value="1"/>
</dbReference>
<dbReference type="GO" id="GO:0045211">
    <property type="term" value="C:postsynaptic membrane"/>
    <property type="evidence" value="ECO:0007669"/>
    <property type="project" value="TreeGrafter"/>
</dbReference>
<dbReference type="Proteomes" id="UP000242450">
    <property type="component" value="Chromosome 22"/>
</dbReference>
<dbReference type="InterPro" id="IPR036034">
    <property type="entry name" value="PDZ_sf"/>
</dbReference>
<dbReference type="Pfam" id="PF17820">
    <property type="entry name" value="PDZ_6"/>
    <property type="match status" value="1"/>
</dbReference>
<dbReference type="PANTHER" id="PTHR24135">
    <property type="entry name" value="SH3 AND MULTIPLE ANKYRIN REPEAT DOMAINS PROTEIN"/>
    <property type="match status" value="1"/>
</dbReference>
<evidence type="ECO:0000259" key="2">
    <source>
        <dbReference type="PROSITE" id="PS50106"/>
    </source>
</evidence>
<dbReference type="EMBL" id="MKHE01000022">
    <property type="protein sequence ID" value="OWK03933.1"/>
    <property type="molecule type" value="Genomic_DNA"/>
</dbReference>
<dbReference type="InterPro" id="IPR041489">
    <property type="entry name" value="PDZ_6"/>
</dbReference>
<reference evidence="3 4" key="1">
    <citation type="journal article" date="2018" name="Mol. Genet. Genomics">
        <title>The red deer Cervus elaphus genome CerEla1.0: sequencing, annotating, genes, and chromosomes.</title>
        <authorList>
            <person name="Bana N.A."/>
            <person name="Nyiri A."/>
            <person name="Nagy J."/>
            <person name="Frank K."/>
            <person name="Nagy T."/>
            <person name="Steger V."/>
            <person name="Schiller M."/>
            <person name="Lakatos P."/>
            <person name="Sugar L."/>
            <person name="Horn P."/>
            <person name="Barta E."/>
            <person name="Orosz L."/>
        </authorList>
    </citation>
    <scope>NUCLEOTIDE SEQUENCE [LARGE SCALE GENOMIC DNA]</scope>
    <source>
        <strain evidence="3">Hungarian</strain>
    </source>
</reference>
<evidence type="ECO:0000313" key="4">
    <source>
        <dbReference type="Proteomes" id="UP000242450"/>
    </source>
</evidence>
<dbReference type="PROSITE" id="PS50106">
    <property type="entry name" value="PDZ"/>
    <property type="match status" value="1"/>
</dbReference>
<dbReference type="PANTHER" id="PTHR24135:SF4">
    <property type="entry name" value="SH3 AND MULTIPLE ANKYRIN REPEAT DOMAINS PROTEIN 3"/>
    <property type="match status" value="1"/>
</dbReference>
<dbReference type="OrthoDB" id="445896at2759"/>
<evidence type="ECO:0000256" key="1">
    <source>
        <dbReference type="SAM" id="MobiDB-lite"/>
    </source>
</evidence>
<evidence type="ECO:0000313" key="3">
    <source>
        <dbReference type="EMBL" id="OWK03933.1"/>
    </source>
</evidence>
<feature type="compositionally biased region" description="Low complexity" evidence="1">
    <location>
        <begin position="180"/>
        <end position="204"/>
    </location>
</feature>
<dbReference type="GO" id="GO:0014069">
    <property type="term" value="C:postsynaptic density"/>
    <property type="evidence" value="ECO:0007669"/>
    <property type="project" value="TreeGrafter"/>
</dbReference>
<dbReference type="Gene3D" id="2.30.42.10">
    <property type="match status" value="1"/>
</dbReference>
<dbReference type="GO" id="GO:0035255">
    <property type="term" value="F:ionotropic glutamate receptor binding"/>
    <property type="evidence" value="ECO:0007669"/>
    <property type="project" value="TreeGrafter"/>
</dbReference>
<dbReference type="GO" id="GO:0043197">
    <property type="term" value="C:dendritic spine"/>
    <property type="evidence" value="ECO:0007669"/>
    <property type="project" value="TreeGrafter"/>
</dbReference>
<sequence length="266" mass="27646">MGDYVIDDKVAVLQKRDHEGFGFVLRGAKAETPIEEFTPTPAFPALQYLESVDVEGVAWRAGLRTGDFLIEVNGVNVVKVGHKQVVALIRQGGNRLVMKVVSVTRKPEEDGARRRGCPPEIPAPSFPVPPSPWHGRALLPNAASSCLEAGVAMATVRLTLPPPLIVGGKGEAAPAGTGKASSPRAGAARAVPPAAPAQALAWLPTPRPPEGQWPPGPGGALERQKPGSRETPPNPHPMALGSPAQPLKLQPGSRAGAGRPVSSLGP</sequence>
<feature type="domain" description="PDZ" evidence="2">
    <location>
        <begin position="10"/>
        <end position="104"/>
    </location>
</feature>
<dbReference type="AlphaFoldDB" id="A0A212CD57"/>
<dbReference type="InterPro" id="IPR051569">
    <property type="entry name" value="SHANK"/>
</dbReference>
<dbReference type="SUPFAM" id="SSF50156">
    <property type="entry name" value="PDZ domain-like"/>
    <property type="match status" value="1"/>
</dbReference>
<comment type="caution">
    <text evidence="3">The sequence shown here is derived from an EMBL/GenBank/DDBJ whole genome shotgun (WGS) entry which is preliminary data.</text>
</comment>
<dbReference type="FunFam" id="2.30.42.10:FF:000018">
    <property type="entry name" value="SH3 and multiple ankyrin repeat domains protein 2"/>
    <property type="match status" value="1"/>
</dbReference>
<feature type="compositionally biased region" description="Pro residues" evidence="1">
    <location>
        <begin position="205"/>
        <end position="217"/>
    </location>
</feature>
<gene>
    <name evidence="3" type="ORF">Celaphus_00013654</name>
</gene>
<organism evidence="3 4">
    <name type="scientific">Cervus elaphus hippelaphus</name>
    <name type="common">European red deer</name>
    <dbReference type="NCBI Taxonomy" id="46360"/>
    <lineage>
        <taxon>Eukaryota</taxon>
        <taxon>Metazoa</taxon>
        <taxon>Chordata</taxon>
        <taxon>Craniata</taxon>
        <taxon>Vertebrata</taxon>
        <taxon>Euteleostomi</taxon>
        <taxon>Mammalia</taxon>
        <taxon>Eutheria</taxon>
        <taxon>Laurasiatheria</taxon>
        <taxon>Artiodactyla</taxon>
        <taxon>Ruminantia</taxon>
        <taxon>Pecora</taxon>
        <taxon>Cervidae</taxon>
        <taxon>Cervinae</taxon>
        <taxon>Cervus</taxon>
    </lineage>
</organism>
<accession>A0A212CD57</accession>
<protein>
    <recommendedName>
        <fullName evidence="2">PDZ domain-containing protein</fullName>
    </recommendedName>
</protein>
<dbReference type="InterPro" id="IPR001478">
    <property type="entry name" value="PDZ"/>
</dbReference>